<dbReference type="Proteomes" id="UP001346149">
    <property type="component" value="Unassembled WGS sequence"/>
</dbReference>
<dbReference type="PROSITE" id="PS00434">
    <property type="entry name" value="HSF_DOMAIN"/>
    <property type="match status" value="1"/>
</dbReference>
<feature type="domain" description="HSF-type DNA-binding" evidence="10">
    <location>
        <begin position="62"/>
        <end position="86"/>
    </location>
</feature>
<dbReference type="InterPro" id="IPR036388">
    <property type="entry name" value="WH-like_DNA-bd_sf"/>
</dbReference>
<accession>A0AAN7M5K3</accession>
<dbReference type="EMBL" id="JAXQNO010000010">
    <property type="protein sequence ID" value="KAK4790401.1"/>
    <property type="molecule type" value="Genomic_DNA"/>
</dbReference>
<dbReference type="GO" id="GO:0003700">
    <property type="term" value="F:DNA-binding transcription factor activity"/>
    <property type="evidence" value="ECO:0007669"/>
    <property type="project" value="InterPro"/>
</dbReference>
<dbReference type="Gene3D" id="1.10.10.10">
    <property type="entry name" value="Winged helix-like DNA-binding domain superfamily/Winged helix DNA-binding domain"/>
    <property type="match status" value="1"/>
</dbReference>
<comment type="similarity">
    <text evidence="9">Belongs to the HSF family.</text>
</comment>
<dbReference type="FunFam" id="1.10.10.10:FF:000037">
    <property type="entry name" value="Heat stress transcription factor B-4"/>
    <property type="match status" value="1"/>
</dbReference>
<evidence type="ECO:0000259" key="10">
    <source>
        <dbReference type="PROSITE" id="PS00434"/>
    </source>
</evidence>
<dbReference type="PANTHER" id="PTHR10015">
    <property type="entry name" value="HEAT SHOCK TRANSCRIPTION FACTOR"/>
    <property type="match status" value="1"/>
</dbReference>
<dbReference type="GO" id="GO:0005634">
    <property type="term" value="C:nucleus"/>
    <property type="evidence" value="ECO:0007669"/>
    <property type="project" value="UniProtKB-SubCell"/>
</dbReference>
<dbReference type="PRINTS" id="PR00056">
    <property type="entry name" value="HSFDOMAIN"/>
</dbReference>
<proteinExistence type="inferred from homology"/>
<dbReference type="SUPFAM" id="SSF46785">
    <property type="entry name" value="Winged helix' DNA-binding domain"/>
    <property type="match status" value="1"/>
</dbReference>
<gene>
    <name evidence="11" type="ORF">SAY86_017705</name>
</gene>
<keyword evidence="5" id="KW-0346">Stress response</keyword>
<sequence>MEQSTEQREVCGKEWQRSTPTPFLTKTYQLVDEQSTDDIISWNGDGSSFIVFNTTVFARDLLPMYFKHNNFSSFIRQLNTYGFKKVLPERWEFSHECFRRGERHLLCEIQRRKMPTSPQAVSFIPVPASAIPTVWPVNSPSSSREQEKMISSHAPSSMCGHHCAAVLADENERLRKENKILSYKLREMKNLCSNIFSLMSSYASAREAECSGRGSKRFELLPEEAREQMQMEEISPRLFGVQIGWKRAKDDPFAIAGCIQE</sequence>
<evidence type="ECO:0000256" key="2">
    <source>
        <dbReference type="ARBA" id="ARBA00011233"/>
    </source>
</evidence>
<dbReference type="GO" id="GO:0000978">
    <property type="term" value="F:RNA polymerase II cis-regulatory region sequence-specific DNA binding"/>
    <property type="evidence" value="ECO:0007669"/>
    <property type="project" value="TreeGrafter"/>
</dbReference>
<evidence type="ECO:0000313" key="12">
    <source>
        <dbReference type="Proteomes" id="UP001346149"/>
    </source>
</evidence>
<reference evidence="11 12" key="1">
    <citation type="journal article" date="2023" name="Hortic Res">
        <title>Pangenome of water caltrop reveals structural variations and asymmetric subgenome divergence after allopolyploidization.</title>
        <authorList>
            <person name="Zhang X."/>
            <person name="Chen Y."/>
            <person name="Wang L."/>
            <person name="Yuan Y."/>
            <person name="Fang M."/>
            <person name="Shi L."/>
            <person name="Lu R."/>
            <person name="Comes H.P."/>
            <person name="Ma Y."/>
            <person name="Chen Y."/>
            <person name="Huang G."/>
            <person name="Zhou Y."/>
            <person name="Zheng Z."/>
            <person name="Qiu Y."/>
        </authorList>
    </citation>
    <scope>NUCLEOTIDE SEQUENCE [LARGE SCALE GENOMIC DNA]</scope>
    <source>
        <strain evidence="11">F231</strain>
    </source>
</reference>
<evidence type="ECO:0000256" key="8">
    <source>
        <dbReference type="ARBA" id="ARBA00023242"/>
    </source>
</evidence>
<dbReference type="InterPro" id="IPR036390">
    <property type="entry name" value="WH_DNA-bd_sf"/>
</dbReference>
<dbReference type="SMART" id="SM00415">
    <property type="entry name" value="HSF"/>
    <property type="match status" value="1"/>
</dbReference>
<dbReference type="PANTHER" id="PTHR10015:SF333">
    <property type="entry name" value="HEAT STRESS TRANSCRIPTION FACTOR B-2A"/>
    <property type="match status" value="1"/>
</dbReference>
<comment type="caution">
    <text evidence="11">The sequence shown here is derived from an EMBL/GenBank/DDBJ whole genome shotgun (WGS) entry which is preliminary data.</text>
</comment>
<evidence type="ECO:0000256" key="4">
    <source>
        <dbReference type="ARBA" id="ARBA00023015"/>
    </source>
</evidence>
<keyword evidence="3" id="KW-0597">Phosphoprotein</keyword>
<evidence type="ECO:0000256" key="7">
    <source>
        <dbReference type="ARBA" id="ARBA00023163"/>
    </source>
</evidence>
<evidence type="ECO:0000256" key="1">
    <source>
        <dbReference type="ARBA" id="ARBA00004123"/>
    </source>
</evidence>
<protein>
    <recommendedName>
        <fullName evidence="10">HSF-type DNA-binding domain-containing protein</fullName>
    </recommendedName>
</protein>
<comment type="subcellular location">
    <subcellularLocation>
        <location evidence="1">Nucleus</location>
    </subcellularLocation>
</comment>
<evidence type="ECO:0000256" key="5">
    <source>
        <dbReference type="ARBA" id="ARBA00023016"/>
    </source>
</evidence>
<keyword evidence="6" id="KW-0238">DNA-binding</keyword>
<comment type="subunit">
    <text evidence="2">Homotrimer.</text>
</comment>
<organism evidence="11 12">
    <name type="scientific">Trapa natans</name>
    <name type="common">Water chestnut</name>
    <dbReference type="NCBI Taxonomy" id="22666"/>
    <lineage>
        <taxon>Eukaryota</taxon>
        <taxon>Viridiplantae</taxon>
        <taxon>Streptophyta</taxon>
        <taxon>Embryophyta</taxon>
        <taxon>Tracheophyta</taxon>
        <taxon>Spermatophyta</taxon>
        <taxon>Magnoliopsida</taxon>
        <taxon>eudicotyledons</taxon>
        <taxon>Gunneridae</taxon>
        <taxon>Pentapetalae</taxon>
        <taxon>rosids</taxon>
        <taxon>malvids</taxon>
        <taxon>Myrtales</taxon>
        <taxon>Lythraceae</taxon>
        <taxon>Trapa</taxon>
    </lineage>
</organism>
<evidence type="ECO:0000256" key="3">
    <source>
        <dbReference type="ARBA" id="ARBA00022553"/>
    </source>
</evidence>
<keyword evidence="7" id="KW-0804">Transcription</keyword>
<evidence type="ECO:0000256" key="6">
    <source>
        <dbReference type="ARBA" id="ARBA00023125"/>
    </source>
</evidence>
<dbReference type="InterPro" id="IPR000232">
    <property type="entry name" value="HSF_DNA-bd"/>
</dbReference>
<name>A0AAN7M5K3_TRANT</name>
<dbReference type="GO" id="GO:0006357">
    <property type="term" value="P:regulation of transcription by RNA polymerase II"/>
    <property type="evidence" value="ECO:0007669"/>
    <property type="project" value="TreeGrafter"/>
</dbReference>
<keyword evidence="4" id="KW-0805">Transcription regulation</keyword>
<evidence type="ECO:0000313" key="11">
    <source>
        <dbReference type="EMBL" id="KAK4790401.1"/>
    </source>
</evidence>
<dbReference type="Pfam" id="PF00447">
    <property type="entry name" value="HSF_DNA-bind"/>
    <property type="match status" value="1"/>
</dbReference>
<keyword evidence="8" id="KW-0539">Nucleus</keyword>
<evidence type="ECO:0000256" key="9">
    <source>
        <dbReference type="RuleBase" id="RU004020"/>
    </source>
</evidence>
<keyword evidence="12" id="KW-1185">Reference proteome</keyword>
<dbReference type="AlphaFoldDB" id="A0AAN7M5K3"/>